<comment type="caution">
    <text evidence="1">The sequence shown here is derived from an EMBL/GenBank/DDBJ whole genome shotgun (WGS) entry which is preliminary data.</text>
</comment>
<gene>
    <name evidence="1" type="ORF">DEBURN_LOCUS4774</name>
</gene>
<organism evidence="1 2">
    <name type="scientific">Diversispora eburnea</name>
    <dbReference type="NCBI Taxonomy" id="1213867"/>
    <lineage>
        <taxon>Eukaryota</taxon>
        <taxon>Fungi</taxon>
        <taxon>Fungi incertae sedis</taxon>
        <taxon>Mucoromycota</taxon>
        <taxon>Glomeromycotina</taxon>
        <taxon>Glomeromycetes</taxon>
        <taxon>Diversisporales</taxon>
        <taxon>Diversisporaceae</taxon>
        <taxon>Diversispora</taxon>
    </lineage>
</organism>
<dbReference type="AlphaFoldDB" id="A0A9N8ZPN8"/>
<evidence type="ECO:0000313" key="2">
    <source>
        <dbReference type="Proteomes" id="UP000789706"/>
    </source>
</evidence>
<reference evidence="1" key="1">
    <citation type="submission" date="2021-06" db="EMBL/GenBank/DDBJ databases">
        <authorList>
            <person name="Kallberg Y."/>
            <person name="Tangrot J."/>
            <person name="Rosling A."/>
        </authorList>
    </citation>
    <scope>NUCLEOTIDE SEQUENCE</scope>
    <source>
        <strain evidence="1">AZ414A</strain>
    </source>
</reference>
<keyword evidence="2" id="KW-1185">Reference proteome</keyword>
<dbReference type="EMBL" id="CAJVPK010000386">
    <property type="protein sequence ID" value="CAG8502987.1"/>
    <property type="molecule type" value="Genomic_DNA"/>
</dbReference>
<accession>A0A9N8ZPN8</accession>
<protein>
    <submittedName>
        <fullName evidence="1">3343_t:CDS:1</fullName>
    </submittedName>
</protein>
<evidence type="ECO:0000313" key="1">
    <source>
        <dbReference type="EMBL" id="CAG8502987.1"/>
    </source>
</evidence>
<sequence length="71" mass="8001">MVQNYRTPTVVHASLYTLSVGVNFPLQELPTNSQAQQYIDKNGLLDLIKDQMFANTINVTVSPPDMKCLFK</sequence>
<name>A0A9N8ZPN8_9GLOM</name>
<dbReference type="Proteomes" id="UP000789706">
    <property type="component" value="Unassembled WGS sequence"/>
</dbReference>
<proteinExistence type="predicted"/>